<dbReference type="Proteomes" id="UP000708208">
    <property type="component" value="Unassembled WGS sequence"/>
</dbReference>
<evidence type="ECO:0000256" key="1">
    <source>
        <dbReference type="SAM" id="MobiDB-lite"/>
    </source>
</evidence>
<feature type="compositionally biased region" description="Basic and acidic residues" evidence="1">
    <location>
        <begin position="1"/>
        <end position="14"/>
    </location>
</feature>
<feature type="region of interest" description="Disordered" evidence="1">
    <location>
        <begin position="1"/>
        <end position="42"/>
    </location>
</feature>
<name>A0A8J2KU70_9HEXA</name>
<dbReference type="EMBL" id="CAJVCH010512291">
    <property type="protein sequence ID" value="CAG7821475.1"/>
    <property type="molecule type" value="Genomic_DNA"/>
</dbReference>
<sequence length="188" mass="21836">MIRNYYNEKSRELASDPSNNHESMGMSAKKRRHNFRSKLNKDLVSYGRWKKRKRGQPPKSWEEKGDVVKEKEIYAFSETLMDVPREKRLLAVDRVVKISGDMDLADNLEFVSANKTHSTELMSKIKIISLRRRAFVRTIKTLPTEVIALLDEMGRGLTPVPHDEYNVTELPDAVEENLVLESEYNLLQ</sequence>
<accession>A0A8J2KU70</accession>
<organism evidence="2 3">
    <name type="scientific">Allacma fusca</name>
    <dbReference type="NCBI Taxonomy" id="39272"/>
    <lineage>
        <taxon>Eukaryota</taxon>
        <taxon>Metazoa</taxon>
        <taxon>Ecdysozoa</taxon>
        <taxon>Arthropoda</taxon>
        <taxon>Hexapoda</taxon>
        <taxon>Collembola</taxon>
        <taxon>Symphypleona</taxon>
        <taxon>Sminthuridae</taxon>
        <taxon>Allacma</taxon>
    </lineage>
</organism>
<dbReference type="AlphaFoldDB" id="A0A8J2KU70"/>
<evidence type="ECO:0000313" key="2">
    <source>
        <dbReference type="EMBL" id="CAG7821475.1"/>
    </source>
</evidence>
<evidence type="ECO:0000313" key="3">
    <source>
        <dbReference type="Proteomes" id="UP000708208"/>
    </source>
</evidence>
<reference evidence="2" key="1">
    <citation type="submission" date="2021-06" db="EMBL/GenBank/DDBJ databases">
        <authorList>
            <person name="Hodson N. C."/>
            <person name="Mongue J. A."/>
            <person name="Jaron S. K."/>
        </authorList>
    </citation>
    <scope>NUCLEOTIDE SEQUENCE</scope>
</reference>
<dbReference type="OrthoDB" id="8197165at2759"/>
<feature type="compositionally biased region" description="Basic residues" evidence="1">
    <location>
        <begin position="28"/>
        <end position="38"/>
    </location>
</feature>
<proteinExistence type="predicted"/>
<protein>
    <submittedName>
        <fullName evidence="2">Uncharacterized protein</fullName>
    </submittedName>
</protein>
<gene>
    <name evidence="2" type="ORF">AFUS01_LOCUS31810</name>
</gene>
<comment type="caution">
    <text evidence="2">The sequence shown here is derived from an EMBL/GenBank/DDBJ whole genome shotgun (WGS) entry which is preliminary data.</text>
</comment>
<keyword evidence="3" id="KW-1185">Reference proteome</keyword>